<feature type="domain" description="FlgD/Vpr Ig-like" evidence="6">
    <location>
        <begin position="115"/>
        <end position="183"/>
    </location>
</feature>
<proteinExistence type="inferred from homology"/>
<feature type="domain" description="FlgD Tudor-like" evidence="7">
    <location>
        <begin position="92"/>
        <end position="226"/>
    </location>
</feature>
<evidence type="ECO:0000259" key="7">
    <source>
        <dbReference type="Pfam" id="PF13861"/>
    </source>
</evidence>
<keyword evidence="3 5" id="KW-1005">Bacterial flagellum biogenesis</keyword>
<dbReference type="Pfam" id="PF03963">
    <property type="entry name" value="FlgD"/>
    <property type="match status" value="1"/>
</dbReference>
<dbReference type="Gene3D" id="2.30.30.910">
    <property type="match status" value="1"/>
</dbReference>
<reference evidence="8 9" key="1">
    <citation type="submission" date="2017-04" db="EMBL/GenBank/DDBJ databases">
        <title>Unexpected and diverse lifestyles within the genus Limnohabitans.</title>
        <authorList>
            <person name="Kasalicky V."/>
            <person name="Mehrshad M."/>
            <person name="Andrei S.-A."/>
            <person name="Salcher M."/>
            <person name="Kratochvilova H."/>
            <person name="Simek K."/>
            <person name="Ghai R."/>
        </authorList>
    </citation>
    <scope>NUCLEOTIDE SEQUENCE [LARGE SCALE GENOMIC DNA]</scope>
    <source>
        <strain evidence="8 9">MWH-C5</strain>
    </source>
</reference>
<accession>A0A315EPG6</accession>
<dbReference type="InterPro" id="IPR005648">
    <property type="entry name" value="FlgD"/>
</dbReference>
<keyword evidence="9" id="KW-1185">Reference proteome</keyword>
<dbReference type="Pfam" id="PF13861">
    <property type="entry name" value="FLgD_tudor"/>
    <property type="match status" value="1"/>
</dbReference>
<protein>
    <recommendedName>
        <fullName evidence="2 5">Basal-body rod modification protein FlgD</fullName>
    </recommendedName>
</protein>
<evidence type="ECO:0000313" key="8">
    <source>
        <dbReference type="EMBL" id="PUE59816.1"/>
    </source>
</evidence>
<dbReference type="InterPro" id="IPR025963">
    <property type="entry name" value="FLgD_Tudor"/>
</dbReference>
<comment type="caution">
    <text evidence="8">The sequence shown here is derived from an EMBL/GenBank/DDBJ whole genome shotgun (WGS) entry which is preliminary data.</text>
</comment>
<dbReference type="EMBL" id="NESP01000001">
    <property type="protein sequence ID" value="PUE59816.1"/>
    <property type="molecule type" value="Genomic_DNA"/>
</dbReference>
<evidence type="ECO:0000313" key="9">
    <source>
        <dbReference type="Proteomes" id="UP000251341"/>
    </source>
</evidence>
<evidence type="ECO:0000256" key="1">
    <source>
        <dbReference type="ARBA" id="ARBA00010577"/>
    </source>
</evidence>
<organism evidence="8 9">
    <name type="scientific">Limnohabitans curvus</name>
    <dbReference type="NCBI Taxonomy" id="323423"/>
    <lineage>
        <taxon>Bacteria</taxon>
        <taxon>Pseudomonadati</taxon>
        <taxon>Pseudomonadota</taxon>
        <taxon>Betaproteobacteria</taxon>
        <taxon>Burkholderiales</taxon>
        <taxon>Comamonadaceae</taxon>
        <taxon>Limnohabitans</taxon>
    </lineage>
</organism>
<evidence type="ECO:0000256" key="2">
    <source>
        <dbReference type="ARBA" id="ARBA00016013"/>
    </source>
</evidence>
<gene>
    <name evidence="8" type="ORF">B9Z44_09650</name>
</gene>
<dbReference type="AlphaFoldDB" id="A0A315EPG6"/>
<comment type="similarity">
    <text evidence="1 5">Belongs to the FlgD family.</text>
</comment>
<sequence length="230" mass="24021">MATTATSTLPSGIVKYEDYQAQQKATPTNTNMGQTEFLTLFTTQLKNQNPLDPVKNEAFVAQLAQFSQLEATTAMKTSMQNLVSSLANDRLLGATSLIGKTVGVPDGPVAVTDTTVSQGVVNAPTGADGIKVEIFNDKGILVRTQILGPQPVGDVTIAWDGMNDGGTAVPNGNYRYVASVNSNGTVTKPTVNTYAQVTGVTSAGTADGTMLLEVAGGKTVNLTDVKRISY</sequence>
<dbReference type="Pfam" id="PF13860">
    <property type="entry name" value="FlgD_ig"/>
    <property type="match status" value="1"/>
</dbReference>
<dbReference type="GO" id="GO:0044781">
    <property type="term" value="P:bacterial-type flagellum organization"/>
    <property type="evidence" value="ECO:0007669"/>
    <property type="project" value="UniProtKB-UniRule"/>
</dbReference>
<dbReference type="Proteomes" id="UP000251341">
    <property type="component" value="Unassembled WGS sequence"/>
</dbReference>
<dbReference type="InterPro" id="IPR025965">
    <property type="entry name" value="FlgD/Vpr_Ig-like"/>
</dbReference>
<comment type="function">
    <text evidence="4 5">Required for flagellar hook formation. May act as a scaffolding protein.</text>
</comment>
<evidence type="ECO:0000259" key="6">
    <source>
        <dbReference type="Pfam" id="PF13860"/>
    </source>
</evidence>
<dbReference type="Gene3D" id="2.60.40.4070">
    <property type="match status" value="1"/>
</dbReference>
<evidence type="ECO:0000256" key="5">
    <source>
        <dbReference type="RuleBase" id="RU362076"/>
    </source>
</evidence>
<dbReference type="RefSeq" id="WP_108359711.1">
    <property type="nucleotide sequence ID" value="NZ_NESP01000001.1"/>
</dbReference>
<evidence type="ECO:0000256" key="4">
    <source>
        <dbReference type="ARBA" id="ARBA00024746"/>
    </source>
</evidence>
<evidence type="ECO:0000256" key="3">
    <source>
        <dbReference type="ARBA" id="ARBA00022795"/>
    </source>
</evidence>
<name>A0A315EPG6_9BURK</name>